<evidence type="ECO:0000313" key="1">
    <source>
        <dbReference type="EMBL" id="EGH18522.1"/>
    </source>
</evidence>
<sequence>TVCPARSCAWTRFEQGVTFCQRFWPVDIFGIEVEMPRLFKHATRQGELGIHSRTSRVILASTLV</sequence>
<feature type="non-terminal residue" evidence="1">
    <location>
        <position position="1"/>
    </location>
</feature>
<name>F3CGY0_PSESG</name>
<proteinExistence type="predicted"/>
<protein>
    <submittedName>
        <fullName evidence="1">Uncharacterized protein</fullName>
    </submittedName>
</protein>
<organism evidence="1 2">
    <name type="scientific">Pseudomonas savastanoi pv. glycinea str. race 4</name>
    <dbReference type="NCBI Taxonomy" id="875330"/>
    <lineage>
        <taxon>Bacteria</taxon>
        <taxon>Pseudomonadati</taxon>
        <taxon>Pseudomonadota</taxon>
        <taxon>Gammaproteobacteria</taxon>
        <taxon>Pseudomonadales</taxon>
        <taxon>Pseudomonadaceae</taxon>
        <taxon>Pseudomonas</taxon>
    </lineage>
</organism>
<evidence type="ECO:0000313" key="2">
    <source>
        <dbReference type="Proteomes" id="UP000005466"/>
    </source>
</evidence>
<dbReference type="Proteomes" id="UP000005466">
    <property type="component" value="Unassembled WGS sequence"/>
</dbReference>
<accession>F3CGY0</accession>
<reference evidence="1 2" key="1">
    <citation type="journal article" date="2011" name="PLoS Pathog.">
        <title>Dynamic evolution of pathogenicity revealed by sequencing and comparative genomics of 19 Pseudomonas syringae isolates.</title>
        <authorList>
            <person name="Baltrus D.A."/>
            <person name="Nishimura M.T."/>
            <person name="Romanchuk A."/>
            <person name="Chang J.H."/>
            <person name="Mukhtar M.S."/>
            <person name="Cherkis K."/>
            <person name="Roach J."/>
            <person name="Grant S.R."/>
            <person name="Jones C.D."/>
            <person name="Dangl J.L."/>
        </authorList>
    </citation>
    <scope>NUCLEOTIDE SEQUENCE [LARGE SCALE GENOMIC DNA]</scope>
    <source>
        <strain evidence="2">race 4</strain>
    </source>
</reference>
<gene>
    <name evidence="1" type="ORF">Pgy4_36757</name>
</gene>
<dbReference type="AlphaFoldDB" id="F3CGY0"/>
<comment type="caution">
    <text evidence="1">The sequence shown here is derived from an EMBL/GenBank/DDBJ whole genome shotgun (WGS) entry which is preliminary data.</text>
</comment>
<dbReference type="EMBL" id="ADWY01002832">
    <property type="protein sequence ID" value="EGH18522.1"/>
    <property type="molecule type" value="Genomic_DNA"/>
</dbReference>
<feature type="non-terminal residue" evidence="1">
    <location>
        <position position="64"/>
    </location>
</feature>